<dbReference type="GO" id="GO:0005096">
    <property type="term" value="F:GTPase activator activity"/>
    <property type="evidence" value="ECO:0007669"/>
    <property type="project" value="UniProtKB-KW"/>
</dbReference>
<feature type="compositionally biased region" description="Gly residues" evidence="2">
    <location>
        <begin position="1051"/>
        <end position="1063"/>
    </location>
</feature>
<evidence type="ECO:0000256" key="1">
    <source>
        <dbReference type="ARBA" id="ARBA00022468"/>
    </source>
</evidence>
<feature type="domain" description="CNH" evidence="4">
    <location>
        <begin position="611"/>
        <end position="880"/>
    </location>
</feature>
<dbReference type="InterPro" id="IPR050989">
    <property type="entry name" value="Rap1_Ran_GAP"/>
</dbReference>
<dbReference type="PROSITE" id="PS50219">
    <property type="entry name" value="CNH"/>
    <property type="match status" value="1"/>
</dbReference>
<feature type="region of interest" description="Disordered" evidence="2">
    <location>
        <begin position="175"/>
        <end position="196"/>
    </location>
</feature>
<feature type="domain" description="Rap-GAP" evidence="3">
    <location>
        <begin position="351"/>
        <end position="563"/>
    </location>
</feature>
<sequence>MALVYVHVGEATQVVAETAVALLANVRVGPLLQRTRARPVEANVTFGEAFVFALERGPMLNSADVSVEVLGLTSAPLSARASLALKSSSPLAAVASSEGRSASFSLDSGGSRRLTGSLGGPGPGAMVAVLGEIAIPLPRMGKLMRSSVWLGSVGGGMVSIAVKVIAVERGPSRELAGWNPPDTRHTSGTQHIPLLDEGRSGQAEPEYYDPRGAPLVTGTVTWARDVPTKRVYTKSDLFTAYVENPASESRWYARFFAGNVHDNFVAKSEAFRGSVVIVSTMLTTIPGLGNQYWVIVWSKDAIVRRIVSVASNTSLRFPELLQRVAPAIYARGYKLFSKVVYPAPGLEAALVSVENGDEPQLTMKIGVLFAKHGQTDENEMFSNRNGSEAFEEFLDLLGERVTLQGFKGYAAQLDTRNNGSGLTSVATSFGDHQIMFHVSTLLQYDPTDEQRIQRKRFIGNDIVVIVFMDGTTPYDVQTMKSQYTNVLVVVQPSPTDANAYLVTTANGPGIPPFGPEAAVEYPRDSDFVDWLLSKCINGQTATCAGAEFQIREKRTRAVLLDNIYNELPPSAFERKKKRMYEFASTGRQFLQALPVADPQIFQLFPMLDAFPHRISCFDSIDEILFFGTPAGVYKTAGNTSECHKVTDLAEVGQIALLPELNMLLILTSPPSARLYAFSLRELLADGPAGQPQVALVPVKSPLSFEVGVVARQRVVAVAVPDGAVQVFGMSATREFSPLVTLRTEGTLINAMAFTPTGLAVGYECALPDSAQAGAVEQLYLPYPMYTASALDAVPMDAFYLPGTGVFLCFQSFGVLVDALGAVILRIDWEIEPISFACFGTFLIVFSVGITQVRSLINGSLVESHLLMATSPFVCAGDTIFASVKGYDSWSVTMFTPVHKYPELLTSDPALRPGASAAESAAQAADAASKAAASAEAAAAADSASSPAGIDEEYSKLRRGRETTRMHRRSIVGLQQISPTAVLADDDDAVVHTSSLEAMWEASAREQASQVDAAAAAATASLEVEASRRKEARKSLAQVALSDFNFDDASGGESGGAGDAGGGSRADASGSASRSSGALATVGGMAFGANVDADALTGLERHLFRFGVCMNELVECIATKNKSIIIQGMSQVVNQVKIITRLVDASVPPPPAAMTAAASSIQQAAAVALRAGKRVMMTSSAEDWTAFARENLALTVTTHKLFRLLHKAE</sequence>
<dbReference type="EMBL" id="GL349445">
    <property type="protein sequence ID" value="KNC47119.1"/>
    <property type="molecule type" value="Genomic_DNA"/>
</dbReference>
<organism evidence="5 6">
    <name type="scientific">Thecamonas trahens ATCC 50062</name>
    <dbReference type="NCBI Taxonomy" id="461836"/>
    <lineage>
        <taxon>Eukaryota</taxon>
        <taxon>Apusozoa</taxon>
        <taxon>Apusomonadida</taxon>
        <taxon>Apusomonadidae</taxon>
        <taxon>Thecamonas</taxon>
    </lineage>
</organism>
<dbReference type="Pfam" id="PF00780">
    <property type="entry name" value="CNH"/>
    <property type="match status" value="1"/>
</dbReference>
<dbReference type="InterPro" id="IPR035974">
    <property type="entry name" value="Rap/Ran-GAP_sf"/>
</dbReference>
<dbReference type="Gene3D" id="3.40.50.11210">
    <property type="entry name" value="Rap/Ran-GAP"/>
    <property type="match status" value="1"/>
</dbReference>
<protein>
    <recommendedName>
        <fullName evidence="7">Rap-GAP domain-containing protein</fullName>
    </recommendedName>
</protein>
<dbReference type="PROSITE" id="PS50085">
    <property type="entry name" value="RAPGAP"/>
    <property type="match status" value="1"/>
</dbReference>
<keyword evidence="6" id="KW-1185">Reference proteome</keyword>
<gene>
    <name evidence="5" type="ORF">AMSG_03548</name>
</gene>
<dbReference type="Pfam" id="PF02145">
    <property type="entry name" value="Rap_GAP"/>
    <property type="match status" value="1"/>
</dbReference>
<evidence type="ECO:0000313" key="6">
    <source>
        <dbReference type="Proteomes" id="UP000054408"/>
    </source>
</evidence>
<evidence type="ECO:0000313" key="5">
    <source>
        <dbReference type="EMBL" id="KNC47119.1"/>
    </source>
</evidence>
<dbReference type="RefSeq" id="XP_013759895.1">
    <property type="nucleotide sequence ID" value="XM_013904441.1"/>
</dbReference>
<dbReference type="SUPFAM" id="SSF111347">
    <property type="entry name" value="Rap/Ran-GAP"/>
    <property type="match status" value="1"/>
</dbReference>
<evidence type="ECO:0000259" key="4">
    <source>
        <dbReference type="PROSITE" id="PS50219"/>
    </source>
</evidence>
<name>A0A0L0D483_THETB</name>
<dbReference type="PANTHER" id="PTHR15711">
    <property type="entry name" value="RAP GTPASE-ACTIVATING PROTEIN"/>
    <property type="match status" value="1"/>
</dbReference>
<dbReference type="AlphaFoldDB" id="A0A0L0D483"/>
<dbReference type="Proteomes" id="UP000054408">
    <property type="component" value="Unassembled WGS sequence"/>
</dbReference>
<dbReference type="eggNOG" id="KOG3686">
    <property type="taxonomic scope" value="Eukaryota"/>
</dbReference>
<feature type="compositionally biased region" description="Basic and acidic residues" evidence="2">
    <location>
        <begin position="952"/>
        <end position="964"/>
    </location>
</feature>
<dbReference type="OrthoDB" id="2499658at2759"/>
<feature type="region of interest" description="Disordered" evidence="2">
    <location>
        <begin position="941"/>
        <end position="970"/>
    </location>
</feature>
<dbReference type="InterPro" id="IPR001180">
    <property type="entry name" value="CNH_dom"/>
</dbReference>
<proteinExistence type="predicted"/>
<keyword evidence="1" id="KW-0343">GTPase activation</keyword>
<accession>A0A0L0D483</accession>
<reference evidence="5 6" key="1">
    <citation type="submission" date="2010-05" db="EMBL/GenBank/DDBJ databases">
        <title>The Genome Sequence of Thecamonas trahens ATCC 50062.</title>
        <authorList>
            <consortium name="The Broad Institute Genome Sequencing Platform"/>
            <person name="Russ C."/>
            <person name="Cuomo C."/>
            <person name="Shea T."/>
            <person name="Young S.K."/>
            <person name="Zeng Q."/>
            <person name="Koehrsen M."/>
            <person name="Haas B."/>
            <person name="Borodovsky M."/>
            <person name="Guigo R."/>
            <person name="Alvarado L."/>
            <person name="Berlin A."/>
            <person name="Bochicchio J."/>
            <person name="Borenstein D."/>
            <person name="Chapman S."/>
            <person name="Chen Z."/>
            <person name="Freedman E."/>
            <person name="Gellesch M."/>
            <person name="Goldberg J."/>
            <person name="Griggs A."/>
            <person name="Gujja S."/>
            <person name="Heilman E."/>
            <person name="Heiman D."/>
            <person name="Hepburn T."/>
            <person name="Howarth C."/>
            <person name="Jen D."/>
            <person name="Larson L."/>
            <person name="Mehta T."/>
            <person name="Park D."/>
            <person name="Pearson M."/>
            <person name="Roberts A."/>
            <person name="Saif S."/>
            <person name="Shenoy N."/>
            <person name="Sisk P."/>
            <person name="Stolte C."/>
            <person name="Sykes S."/>
            <person name="Thomson T."/>
            <person name="Walk T."/>
            <person name="White J."/>
            <person name="Yandava C."/>
            <person name="Burger G."/>
            <person name="Gray M.W."/>
            <person name="Holland P.W.H."/>
            <person name="King N."/>
            <person name="Lang F.B.F."/>
            <person name="Roger A.J."/>
            <person name="Ruiz-Trillo I."/>
            <person name="Lander E."/>
            <person name="Nusbaum C."/>
        </authorList>
    </citation>
    <scope>NUCLEOTIDE SEQUENCE [LARGE SCALE GENOMIC DNA]</scope>
    <source>
        <strain evidence="5 6">ATCC 50062</strain>
    </source>
</reference>
<feature type="region of interest" description="Disordered" evidence="2">
    <location>
        <begin position="1050"/>
        <end position="1072"/>
    </location>
</feature>
<dbReference type="GO" id="GO:0051056">
    <property type="term" value="P:regulation of small GTPase mediated signal transduction"/>
    <property type="evidence" value="ECO:0007669"/>
    <property type="project" value="InterPro"/>
</dbReference>
<evidence type="ECO:0000256" key="2">
    <source>
        <dbReference type="SAM" id="MobiDB-lite"/>
    </source>
</evidence>
<evidence type="ECO:0000259" key="3">
    <source>
        <dbReference type="PROSITE" id="PS50085"/>
    </source>
</evidence>
<evidence type="ECO:0008006" key="7">
    <source>
        <dbReference type="Google" id="ProtNLM"/>
    </source>
</evidence>
<dbReference type="STRING" id="461836.A0A0L0D483"/>
<dbReference type="InterPro" id="IPR000331">
    <property type="entry name" value="Rap/Ran_GAP_dom"/>
</dbReference>
<dbReference type="GeneID" id="25563139"/>